<dbReference type="InterPro" id="IPR003888">
    <property type="entry name" value="FYrich_N"/>
</dbReference>
<keyword evidence="7" id="KW-0677">Repeat</keyword>
<dbReference type="SMART" id="SM00541">
    <property type="entry name" value="FYRN"/>
    <property type="match status" value="1"/>
</dbReference>
<dbReference type="AlphaFoldDB" id="A0A443SBP3"/>
<feature type="non-terminal residue" evidence="19">
    <location>
        <position position="1"/>
    </location>
</feature>
<dbReference type="Gene3D" id="3.30.40.10">
    <property type="entry name" value="Zinc/RING finger domain, C3HC4 (zinc finger)"/>
    <property type="match status" value="1"/>
</dbReference>
<feature type="region of interest" description="Disordered" evidence="15">
    <location>
        <begin position="300"/>
        <end position="323"/>
    </location>
</feature>
<reference evidence="19 20" key="1">
    <citation type="journal article" date="2018" name="Gigascience">
        <title>Genomes of trombidid mites reveal novel predicted allergens and laterally-transferred genes associated with secondary metabolism.</title>
        <authorList>
            <person name="Dong X."/>
            <person name="Chaisiri K."/>
            <person name="Xia D."/>
            <person name="Armstrong S.D."/>
            <person name="Fang Y."/>
            <person name="Donnelly M.J."/>
            <person name="Kadowaki T."/>
            <person name="McGarry J.W."/>
            <person name="Darby A.C."/>
            <person name="Makepeace B.L."/>
        </authorList>
    </citation>
    <scope>NUCLEOTIDE SEQUENCE [LARGE SCALE GENOMIC DNA]</scope>
    <source>
        <strain evidence="19">UoL-UT</strain>
    </source>
</reference>
<dbReference type="PANTHER" id="PTHR45888:SF6">
    <property type="entry name" value="HL01030P-RELATED"/>
    <property type="match status" value="1"/>
</dbReference>
<proteinExistence type="predicted"/>
<protein>
    <submittedName>
        <fullName evidence="19">Histone-lysine N-methyltransferase 2C-like isoform X5</fullName>
    </submittedName>
</protein>
<dbReference type="PROSITE" id="PS51805">
    <property type="entry name" value="EPHD"/>
    <property type="match status" value="1"/>
</dbReference>
<dbReference type="InterPro" id="IPR046341">
    <property type="entry name" value="SET_dom_sf"/>
</dbReference>
<keyword evidence="4 19" id="KW-0808">Transferase</keyword>
<dbReference type="GO" id="GO:0008270">
    <property type="term" value="F:zinc ion binding"/>
    <property type="evidence" value="ECO:0007669"/>
    <property type="project" value="UniProtKB-KW"/>
</dbReference>
<evidence type="ECO:0000256" key="2">
    <source>
        <dbReference type="ARBA" id="ARBA00022553"/>
    </source>
</evidence>
<dbReference type="InterPro" id="IPR034732">
    <property type="entry name" value="EPHD"/>
</dbReference>
<evidence type="ECO:0000256" key="9">
    <source>
        <dbReference type="ARBA" id="ARBA00022833"/>
    </source>
</evidence>
<feature type="compositionally biased region" description="Basic residues" evidence="15">
    <location>
        <begin position="69"/>
        <end position="79"/>
    </location>
</feature>
<keyword evidence="11" id="KW-0805">Transcription regulation</keyword>
<feature type="domain" description="PHD-type" evidence="18">
    <location>
        <begin position="616"/>
        <end position="724"/>
    </location>
</feature>
<dbReference type="Pfam" id="PF13832">
    <property type="entry name" value="zf-HC5HC2H_2"/>
    <property type="match status" value="1"/>
</dbReference>
<evidence type="ECO:0000256" key="6">
    <source>
        <dbReference type="ARBA" id="ARBA00022723"/>
    </source>
</evidence>
<dbReference type="GO" id="GO:0032259">
    <property type="term" value="P:methylation"/>
    <property type="evidence" value="ECO:0007669"/>
    <property type="project" value="UniProtKB-KW"/>
</dbReference>
<dbReference type="CDD" id="cd15666">
    <property type="entry name" value="ePHD2_KMT2C_like"/>
    <property type="match status" value="1"/>
</dbReference>
<dbReference type="Pfam" id="PF05964">
    <property type="entry name" value="FYRN"/>
    <property type="match status" value="1"/>
</dbReference>
<dbReference type="GO" id="GO:0005700">
    <property type="term" value="C:polytene chromosome"/>
    <property type="evidence" value="ECO:0007669"/>
    <property type="project" value="UniProtKB-ARBA"/>
</dbReference>
<feature type="non-terminal residue" evidence="19">
    <location>
        <position position="1129"/>
    </location>
</feature>
<dbReference type="GO" id="GO:0003713">
    <property type="term" value="F:transcription coactivator activity"/>
    <property type="evidence" value="ECO:0007669"/>
    <property type="project" value="TreeGrafter"/>
</dbReference>
<feature type="domain" description="Post-SET" evidence="17">
    <location>
        <begin position="1113"/>
        <end position="1129"/>
    </location>
</feature>
<dbReference type="CDD" id="cd19171">
    <property type="entry name" value="SET_KMT2C_2D"/>
    <property type="match status" value="1"/>
</dbReference>
<evidence type="ECO:0000313" key="19">
    <source>
        <dbReference type="EMBL" id="RWS24927.1"/>
    </source>
</evidence>
<dbReference type="OrthoDB" id="308383at2759"/>
<dbReference type="SUPFAM" id="SSF82199">
    <property type="entry name" value="SET domain"/>
    <property type="match status" value="1"/>
</dbReference>
<feature type="compositionally biased region" description="Basic and acidic residues" evidence="15">
    <location>
        <begin position="51"/>
        <end position="68"/>
    </location>
</feature>
<evidence type="ECO:0000256" key="1">
    <source>
        <dbReference type="ARBA" id="ARBA00004123"/>
    </source>
</evidence>
<feature type="region of interest" description="Disordered" evidence="15">
    <location>
        <begin position="51"/>
        <end position="104"/>
    </location>
</feature>
<comment type="subcellular location">
    <subcellularLocation>
        <location evidence="1">Nucleus</location>
    </subcellularLocation>
</comment>
<dbReference type="FunFam" id="2.170.270.10:FF:000003">
    <property type="entry name" value="Histone-lysine N-methyltransferase"/>
    <property type="match status" value="1"/>
</dbReference>
<keyword evidence="12" id="KW-0010">Activator</keyword>
<evidence type="ECO:0000256" key="3">
    <source>
        <dbReference type="ARBA" id="ARBA00022603"/>
    </source>
</evidence>
<accession>A0A443SBP3</accession>
<keyword evidence="14" id="KW-0539">Nucleus</keyword>
<dbReference type="Gene3D" id="2.170.270.10">
    <property type="entry name" value="SET domain"/>
    <property type="match status" value="1"/>
</dbReference>
<comment type="caution">
    <text evidence="19">The sequence shown here is derived from an EMBL/GenBank/DDBJ whole genome shotgun (WGS) entry which is preliminary data.</text>
</comment>
<dbReference type="Proteomes" id="UP000288716">
    <property type="component" value="Unassembled WGS sequence"/>
</dbReference>
<keyword evidence="5" id="KW-0949">S-adenosyl-L-methionine</keyword>
<dbReference type="GO" id="GO:0042800">
    <property type="term" value="F:histone H3K4 methyltransferase activity"/>
    <property type="evidence" value="ECO:0007669"/>
    <property type="project" value="TreeGrafter"/>
</dbReference>
<evidence type="ECO:0000256" key="14">
    <source>
        <dbReference type="ARBA" id="ARBA00023242"/>
    </source>
</evidence>
<dbReference type="SMART" id="SM00317">
    <property type="entry name" value="SET"/>
    <property type="match status" value="1"/>
</dbReference>
<evidence type="ECO:0000259" key="17">
    <source>
        <dbReference type="PROSITE" id="PS50868"/>
    </source>
</evidence>
<dbReference type="PANTHER" id="PTHR45888">
    <property type="entry name" value="HL01030P-RELATED"/>
    <property type="match status" value="1"/>
</dbReference>
<dbReference type="PROSITE" id="PS50868">
    <property type="entry name" value="POST_SET"/>
    <property type="match status" value="1"/>
</dbReference>
<dbReference type="PROSITE" id="PS51542">
    <property type="entry name" value="FYRN"/>
    <property type="match status" value="1"/>
</dbReference>
<dbReference type="GO" id="GO:0045944">
    <property type="term" value="P:positive regulation of transcription by RNA polymerase II"/>
    <property type="evidence" value="ECO:0007669"/>
    <property type="project" value="TreeGrafter"/>
</dbReference>
<keyword evidence="10" id="KW-0156">Chromatin regulator</keyword>
<keyword evidence="6" id="KW-0479">Metal-binding</keyword>
<dbReference type="Gene3D" id="3.30.160.360">
    <property type="match status" value="1"/>
</dbReference>
<evidence type="ECO:0000256" key="10">
    <source>
        <dbReference type="ARBA" id="ARBA00022853"/>
    </source>
</evidence>
<name>A0A443SBP3_9ACAR</name>
<evidence type="ECO:0000256" key="12">
    <source>
        <dbReference type="ARBA" id="ARBA00023159"/>
    </source>
</evidence>
<keyword evidence="9" id="KW-0862">Zinc</keyword>
<dbReference type="SMART" id="SM00542">
    <property type="entry name" value="FYRC"/>
    <property type="match status" value="1"/>
</dbReference>
<evidence type="ECO:0000256" key="4">
    <source>
        <dbReference type="ARBA" id="ARBA00022679"/>
    </source>
</evidence>
<keyword evidence="20" id="KW-1185">Reference proteome</keyword>
<feature type="compositionally biased region" description="Basic and acidic residues" evidence="15">
    <location>
        <begin position="300"/>
        <end position="322"/>
    </location>
</feature>
<dbReference type="InterPro" id="IPR013083">
    <property type="entry name" value="Znf_RING/FYVE/PHD"/>
</dbReference>
<sequence>SVEPPTADLNNIVVDVNQNIPKVSQPSVEVSNTCVTPTLSAPEKKLSYLDIRRAQLEREPTPPPEEVKPKRKRIVKRKEVKAGDASAGSTTKKRSRKASNSRPDEDYEIFVSTLMGQLRSLPAMHIVEPTIRPNYNVCPVFGTPDLNAKESSLRGTYGQGYANSVVDFYSPDTFGNKSSPVTKPLETSNLNSSRQINPNSRGFYNQEFSKGTLLGSQYYFGQQSSDYKCFIRDTDSPDSIISSSSPECFLYEEPENTFRYIRVIKEDAEETRLKEIDRGSPEIPIIMPIPVKPEVRYLSEKVPESERRVSTDSDSEKDKENVLDSTKNGVKMRMTSILPLPLRDSGNVAVTLTLSSADDIKGILHALSKILEISPPVNYDIVERTSTPPSQKLGLYNTKDGENDVNIQSMLNGEMKFCRFCEIVIMNGAIQKKVSDLPYSAREDLDEEEVSFCSSNCYMQFALSNRSRTTVEEKEVASIVTHTGTVDIKNNTEFSVKDRNSLNLKSSLDLLPPMSPMMEEDDVSDRNSGSLPLSPHSVTLGGEKSVKSRKHSWVDEDNNEPVLSPKTVVKKWKSIRYKHWNNGVFENNVKKEVDDSEFESRDYDVCVRPSNLPSDERKCALCHEVGDGESDGCARLLNMDIDKWVHLNCALWSSEVYETVNGSLINVDLACKRALNLSCIRCQRNGASLKCFKVRCTNVYHFPCAIKDRCMFFKDKTLFCPLHVPKIPNPDAELNSFVVYRRVYVNRDEHKQVANMLHQADKNLMRIGSMIFLNHGQLLFHQLQAFHTPTCIYPVGFKIIRFYWSMRHLRKRCKYVCTVNDVNGHPEFLVEVQEEGFENITFKSFSPKAVWQRIIAPIIKMRQEAQTIKVFGDYITGEDLFGMTEPAVIRILESLHGVDTLSDYNFRYGRSQFLELPPIANPTGCARTEPRDSLRTHFKRPHTLHTSNAARSSLQPSFSGMEIQSPYIKQFVHSKSSQYRKMKTEWRNNVFLARSRIQGLGLCAARDIEKHTMVIEYIGQLIRNEIAERNERLYETQNRRGVYMFRLDENRVVDATLCGGLARYVNHSCNPNCVAEVVQIDRENKILIIANRRILRGEELTYDYRFEVEDDSHKIKCNCGAENCRQWMN</sequence>
<dbReference type="GO" id="GO:0044666">
    <property type="term" value="C:MLL3/4 complex"/>
    <property type="evidence" value="ECO:0007669"/>
    <property type="project" value="TreeGrafter"/>
</dbReference>
<evidence type="ECO:0000256" key="13">
    <source>
        <dbReference type="ARBA" id="ARBA00023163"/>
    </source>
</evidence>
<keyword evidence="8" id="KW-0863">Zinc-finger</keyword>
<keyword evidence="3 19" id="KW-0489">Methyltransferase</keyword>
<dbReference type="InterPro" id="IPR003616">
    <property type="entry name" value="Post-SET_dom"/>
</dbReference>
<evidence type="ECO:0000256" key="8">
    <source>
        <dbReference type="ARBA" id="ARBA00022771"/>
    </source>
</evidence>
<evidence type="ECO:0000256" key="15">
    <source>
        <dbReference type="SAM" id="MobiDB-lite"/>
    </source>
</evidence>
<dbReference type="Pfam" id="PF00856">
    <property type="entry name" value="SET"/>
    <property type="match status" value="1"/>
</dbReference>
<dbReference type="InterPro" id="IPR001214">
    <property type="entry name" value="SET_dom"/>
</dbReference>
<evidence type="ECO:0000313" key="20">
    <source>
        <dbReference type="Proteomes" id="UP000288716"/>
    </source>
</evidence>
<feature type="domain" description="SET" evidence="16">
    <location>
        <begin position="988"/>
        <end position="1105"/>
    </location>
</feature>
<dbReference type="PROSITE" id="PS51543">
    <property type="entry name" value="FYRC"/>
    <property type="match status" value="1"/>
</dbReference>
<keyword evidence="13" id="KW-0804">Transcription</keyword>
<dbReference type="Pfam" id="PF05965">
    <property type="entry name" value="FYRC"/>
    <property type="match status" value="1"/>
</dbReference>
<feature type="region of interest" description="Disordered" evidence="15">
    <location>
        <begin position="507"/>
        <end position="552"/>
    </location>
</feature>
<evidence type="ECO:0000256" key="5">
    <source>
        <dbReference type="ARBA" id="ARBA00022691"/>
    </source>
</evidence>
<organism evidence="19 20">
    <name type="scientific">Leptotrombidium deliense</name>
    <dbReference type="NCBI Taxonomy" id="299467"/>
    <lineage>
        <taxon>Eukaryota</taxon>
        <taxon>Metazoa</taxon>
        <taxon>Ecdysozoa</taxon>
        <taxon>Arthropoda</taxon>
        <taxon>Chelicerata</taxon>
        <taxon>Arachnida</taxon>
        <taxon>Acari</taxon>
        <taxon>Acariformes</taxon>
        <taxon>Trombidiformes</taxon>
        <taxon>Prostigmata</taxon>
        <taxon>Anystina</taxon>
        <taxon>Parasitengona</taxon>
        <taxon>Trombiculoidea</taxon>
        <taxon>Trombiculidae</taxon>
        <taxon>Leptotrombidium</taxon>
    </lineage>
</organism>
<dbReference type="InterPro" id="IPR003889">
    <property type="entry name" value="FYrich_C"/>
</dbReference>
<evidence type="ECO:0000259" key="16">
    <source>
        <dbReference type="PROSITE" id="PS50280"/>
    </source>
</evidence>
<dbReference type="EMBL" id="NCKV01004256">
    <property type="protein sequence ID" value="RWS24927.1"/>
    <property type="molecule type" value="Genomic_DNA"/>
</dbReference>
<evidence type="ECO:0000259" key="18">
    <source>
        <dbReference type="PROSITE" id="PS51805"/>
    </source>
</evidence>
<dbReference type="FunFam" id="3.30.160.360:FF:000001">
    <property type="entry name" value="Histone-lysine N-methyltransferase"/>
    <property type="match status" value="1"/>
</dbReference>
<keyword evidence="2" id="KW-0597">Phosphoprotein</keyword>
<evidence type="ECO:0000256" key="11">
    <source>
        <dbReference type="ARBA" id="ARBA00023015"/>
    </source>
</evidence>
<dbReference type="STRING" id="299467.A0A443SBP3"/>
<evidence type="ECO:0000256" key="7">
    <source>
        <dbReference type="ARBA" id="ARBA00022737"/>
    </source>
</evidence>
<dbReference type="FunFam" id="3.30.40.10:FF:000002">
    <property type="entry name" value="Histone-lysine N-methyltransferase"/>
    <property type="match status" value="1"/>
</dbReference>
<dbReference type="PROSITE" id="PS50280">
    <property type="entry name" value="SET"/>
    <property type="match status" value="1"/>
</dbReference>
<dbReference type="VEuPathDB" id="VectorBase:LDEU007113"/>
<dbReference type="SMART" id="SM00508">
    <property type="entry name" value="PostSET"/>
    <property type="match status" value="1"/>
</dbReference>
<gene>
    <name evidence="19" type="ORF">B4U80_06973</name>
</gene>